<accession>A0AAD0GUS6</accession>
<dbReference type="InterPro" id="IPR001788">
    <property type="entry name" value="RNA-dep_RNA_pol_alsuvir"/>
</dbReference>
<evidence type="ECO:0000313" key="10">
    <source>
        <dbReference type="Proteomes" id="UP000831149"/>
    </source>
</evidence>
<feature type="compositionally biased region" description="Polar residues" evidence="7">
    <location>
        <begin position="599"/>
        <end position="610"/>
    </location>
</feature>
<protein>
    <submittedName>
        <fullName evidence="9">Replicase</fullName>
    </submittedName>
</protein>
<keyword evidence="4" id="KW-0547">Nucleotide-binding</keyword>
<dbReference type="GeneID" id="80537643"/>
<dbReference type="InterPro" id="IPR002588">
    <property type="entry name" value="Alphavirus-like_MT_dom"/>
</dbReference>
<dbReference type="Proteomes" id="UP000831149">
    <property type="component" value="Segment"/>
</dbReference>
<evidence type="ECO:0000259" key="8">
    <source>
        <dbReference type="PROSITE" id="PS51743"/>
    </source>
</evidence>
<evidence type="ECO:0000256" key="3">
    <source>
        <dbReference type="ARBA" id="ARBA00022695"/>
    </source>
</evidence>
<dbReference type="GO" id="GO:0005524">
    <property type="term" value="F:ATP binding"/>
    <property type="evidence" value="ECO:0007669"/>
    <property type="project" value="UniProtKB-KW"/>
</dbReference>
<evidence type="ECO:0000256" key="1">
    <source>
        <dbReference type="ARBA" id="ARBA00022484"/>
    </source>
</evidence>
<keyword evidence="2" id="KW-0808">Transferase</keyword>
<dbReference type="PROSITE" id="PS51743">
    <property type="entry name" value="ALPHAVIRUS_MT"/>
    <property type="match status" value="1"/>
</dbReference>
<dbReference type="Pfam" id="PF00978">
    <property type="entry name" value="RdRP_2"/>
    <property type="match status" value="1"/>
</dbReference>
<keyword evidence="5" id="KW-0378">Hydrolase</keyword>
<keyword evidence="10" id="KW-1185">Reference proteome</keyword>
<dbReference type="Gene3D" id="3.90.70.100">
    <property type="match status" value="1"/>
</dbReference>
<proteinExistence type="predicted"/>
<dbReference type="GO" id="GO:0003723">
    <property type="term" value="F:RNA binding"/>
    <property type="evidence" value="ECO:0007669"/>
    <property type="project" value="InterPro"/>
</dbReference>
<sequence length="1929" mass="213383">MAANPLTVLSGNLTASEHVFNVQTDYLAQYRALRQVVSGYSQHQLPKCARTHLQSIGICYDPDAPGTHSHPLSKTIENYVLNVVVPPILRNMEYDVAFMKPAKFARLMLAAPPSQNHDSALINRCVTDRDRLRYGLDCPTDPFPEVTSRVLFVHDAFHFFTPSDVLTLFRSSPSLDLVVASIIIPPGILFNRSRGSTPMYDYRTEGNVLHYAPDGEWSQSYSQPLDCSWLLLTKFVEDLELHISITTTFQADASFVITLQRGHSLQHSTTFCVVPDKTILPSSPLLPLQEPVPHVNSAAAHFLISQYSNCVSAPTKVQLRARLRMWASDHPEHHLGPDEYETLASAARDLIKHGDAIGTGGLPVLSFHHLLTRRGPLGFLRGVIQAAPRLLLSANTGEHGLLPATTMTHHIPVYLNGRHTNSVLFGGPAPARGIREYRAALISLILKPQATSDSTPHIPLSGMGNAWSLSPRIARTLLRLVLIYASSEVPLSRMVSLLVKSLRRALKNLLTNPKRSIKTLLFIAQCSALFSLLAAALAATKELLIEAAVAKIAQGLRAVWYPILASSPAAQSLDFALHSFLAPSHGSLAFQTDPTLHANCSRNNPFGSRETTSEHDTTDDASSQAPDANPPSQPYRAPTCEDAEDDSTPPSRPSSPSPPPTAEAPTPTAIPRSARRVTPVRRNPTSIDVVIGGPNDAPDRFRWGVSFPPGCTLNLTLLEPLHPYLIATWVCEGFVRQVNIPDEYTHLVPFDQLDEVVTSVSSSNGITLTFPRILPYPADDVPCRNYTTEFINCPAATYNAISKDRIMIIDCEDPMAYLAHHSAILDANAIAYCAHPEFAALYRIPARCDDTLLEQLRTQLNPLPPQDLASGSASSASFRSCSPSPVVLSGSSSASLPTQNTCLIDSLSRATGTSRHAVFSAITQGWRQEKINEYLAKPFPLDDVDLAHYCKVTHHYCTVNSSLGNFNFGSHSDTRISLCHRPGHWFNADRPQRALINSGRRSRAPPHPSFSKSLFELFWSYSRPFRPNISRARVSYAAMESRSLGALIPNTPSHMANLRSLCKSAPTRTTPTVEVMGRMGDPGTGKSYEVLMLIKAWMHSPLPNSKCTIVVNSNDLRHDIIKKLELTDDQKFMVKTWERAIVEPCESIVLMDDIGDIPPITDLFLLAHPNVRTLCFTGDPAQVVRELSTDVPNHKKCKNGIDLLSTHAGCYFREGHRLPRDVARAMGLTTRSTQPGSLKAAYTRRGDHIMLSNGAASLARELGIQAHSAGSVQGLSFEGPCVINLNKMAKHMNDRTAYTILTRSKGDCLISDDNGSLVSHLNNRCPILTGAVSYCTTGDNQTLLRAVRDHRIKYTPPQLADPLRMPGKAPRSVEQLSPPKLSGTGFGDVISKAILGMSTFTPAMATVESRYTPSSNFHPDALPNAISEVPSLALTQVPMAATSFLEDMPRTRRAAASIDHSNQLPFVLPGDLTAFSPREMFRDLSVCSQVVEMVWTNPAIYKREFRFNGLVTQQVAEDDYATAVFLRHRRGDSALEKWTFKERHVKPSRPTTTYLGGGRALFNAWMHVYNPKPIPFSEDMYERAVEESQAALTDKGIKSLKNISYRNDPSLDPAKAETFLKSQDITKLGTAFRQAKKGQMITGFITHVNTTFAPMARYLYSAFRTSLPPSILLLNGVTLDDQERWFNSHWDWAQPCYEDDYTGFDGTQNEDFLAFQVLLMGWYGIPTNIIETYVLWVTHLRDALGECGVWIASGFIPTWLFNTADNMAFQALKHALTTHTWSPSDVARSFSGDDSTHNELVTVRPLFARLEHQFKLVSTGTHSDIPHFCGTVNLPGASFCDPTLLLTRILFRLRRGNLASCALSYSEHCARLQSKYEECSWRLTERERYCHATSLRLLRLQLRISGIPLVGSFLTKLLSHNYNLLISFA</sequence>
<feature type="region of interest" description="Disordered" evidence="7">
    <location>
        <begin position="599"/>
        <end position="691"/>
    </location>
</feature>
<keyword evidence="1" id="KW-0696">RNA-directed RNA polymerase</keyword>
<dbReference type="Pfam" id="PF01443">
    <property type="entry name" value="Viral_helicase1"/>
    <property type="match status" value="1"/>
</dbReference>
<feature type="region of interest" description="Disordered" evidence="7">
    <location>
        <begin position="1357"/>
        <end position="1380"/>
    </location>
</feature>
<dbReference type="InterPro" id="IPR043181">
    <property type="entry name" value="TYMV_endopept_dom"/>
</dbReference>
<dbReference type="KEGG" id="vg:80537643"/>
<dbReference type="GO" id="GO:0016556">
    <property type="term" value="P:mRNA modification"/>
    <property type="evidence" value="ECO:0007669"/>
    <property type="project" value="InterPro"/>
</dbReference>
<dbReference type="GO" id="GO:0006351">
    <property type="term" value="P:DNA-templated transcription"/>
    <property type="evidence" value="ECO:0007669"/>
    <property type="project" value="InterPro"/>
</dbReference>
<feature type="domain" description="Alphavirus-like MT" evidence="8">
    <location>
        <begin position="61"/>
        <end position="230"/>
    </location>
</feature>
<dbReference type="RefSeq" id="YP_010799287.1">
    <property type="nucleotide sequence ID" value="NC_076615.1"/>
</dbReference>
<name>A0AAD0GUS6_9VIRU</name>
<feature type="compositionally biased region" description="Pro residues" evidence="7">
    <location>
        <begin position="650"/>
        <end position="662"/>
    </location>
</feature>
<keyword evidence="3" id="KW-0548">Nucleotidyltransferase</keyword>
<evidence type="ECO:0000256" key="2">
    <source>
        <dbReference type="ARBA" id="ARBA00022679"/>
    </source>
</evidence>
<evidence type="ECO:0000256" key="4">
    <source>
        <dbReference type="ARBA" id="ARBA00022741"/>
    </source>
</evidence>
<dbReference type="SUPFAM" id="SSF56672">
    <property type="entry name" value="DNA/RNA polymerases"/>
    <property type="match status" value="1"/>
</dbReference>
<dbReference type="EMBL" id="MF375883">
    <property type="protein sequence ID" value="AVD68667.2"/>
    <property type="molecule type" value="Genomic_RNA"/>
</dbReference>
<dbReference type="GO" id="GO:0006396">
    <property type="term" value="P:RNA processing"/>
    <property type="evidence" value="ECO:0007669"/>
    <property type="project" value="InterPro"/>
</dbReference>
<evidence type="ECO:0000313" key="9">
    <source>
        <dbReference type="EMBL" id="AVD68667.2"/>
    </source>
</evidence>
<dbReference type="GO" id="GO:0016787">
    <property type="term" value="F:hydrolase activity"/>
    <property type="evidence" value="ECO:0007669"/>
    <property type="project" value="UniProtKB-KW"/>
</dbReference>
<evidence type="ECO:0000256" key="6">
    <source>
        <dbReference type="ARBA" id="ARBA00022840"/>
    </source>
</evidence>
<dbReference type="Pfam" id="PF01660">
    <property type="entry name" value="Vmethyltransf"/>
    <property type="match status" value="1"/>
</dbReference>
<reference evidence="9" key="1">
    <citation type="journal article" date="2019" name="Virology">
        <title>Viromes in Xylariaceae fungi infecting avocado in Spain.</title>
        <authorList>
            <person name="Velasco L."/>
            <person name="Arjona-Girona I."/>
            <person name="Cretazzo E."/>
            <person name="Lopez-Herrera C."/>
        </authorList>
    </citation>
    <scope>NUCLEOTIDE SEQUENCE</scope>
    <source>
        <strain evidence="9">E97-14</strain>
    </source>
</reference>
<dbReference type="GO" id="GO:0003968">
    <property type="term" value="F:RNA-directed RNA polymerase activity"/>
    <property type="evidence" value="ECO:0007669"/>
    <property type="project" value="UniProtKB-KW"/>
</dbReference>
<evidence type="ECO:0000256" key="5">
    <source>
        <dbReference type="ARBA" id="ARBA00022801"/>
    </source>
</evidence>
<dbReference type="InterPro" id="IPR027351">
    <property type="entry name" value="(+)RNA_virus_helicase_core_dom"/>
</dbReference>
<organism evidence="9 10">
    <name type="scientific">Entoleuca gammaflexivirus 1</name>
    <dbReference type="NCBI Taxonomy" id="2086641"/>
    <lineage>
        <taxon>Viruses</taxon>
        <taxon>Riboviria</taxon>
        <taxon>Orthornavirae</taxon>
        <taxon>Kitrinoviricota</taxon>
        <taxon>Alsuviricetes</taxon>
        <taxon>Tymovirales</taxon>
        <taxon>Gammaflexiviridae</taxon>
        <taxon>Gammaflexivirus</taxon>
        <taxon>Gammaflexivirus unientoleucae</taxon>
        <taxon>Gammaflexivirus EntGFV-1</taxon>
    </lineage>
</organism>
<dbReference type="InterPro" id="IPR043502">
    <property type="entry name" value="DNA/RNA_pol_sf"/>
</dbReference>
<evidence type="ECO:0000256" key="7">
    <source>
        <dbReference type="SAM" id="MobiDB-lite"/>
    </source>
</evidence>
<keyword evidence="6" id="KW-0067">ATP-binding</keyword>
<dbReference type="GO" id="GO:0008174">
    <property type="term" value="F:mRNA methyltransferase activity"/>
    <property type="evidence" value="ECO:0007669"/>
    <property type="project" value="UniProtKB-UniRule"/>
</dbReference>